<comment type="caution">
    <text evidence="1">The sequence shown here is derived from an EMBL/GenBank/DDBJ whole genome shotgun (WGS) entry which is preliminary data.</text>
</comment>
<dbReference type="SUPFAM" id="SSF54695">
    <property type="entry name" value="POZ domain"/>
    <property type="match status" value="1"/>
</dbReference>
<reference evidence="1" key="1">
    <citation type="submission" date="2020-09" db="EMBL/GenBank/DDBJ databases">
        <title>Comparative genome analyses of four rice-infecting Rhizoctonia solani isolates reveal extensive enrichment of homogalacturonan modification genes.</title>
        <authorList>
            <person name="Lee D.-Y."/>
            <person name="Jeon J."/>
            <person name="Kim K.-T."/>
            <person name="Cheong K."/>
            <person name="Song H."/>
            <person name="Choi G."/>
            <person name="Ko J."/>
            <person name="Opiyo S.O."/>
            <person name="Zuo S."/>
            <person name="Madhav S."/>
            <person name="Lee Y.-H."/>
            <person name="Wang G.-L."/>
        </authorList>
    </citation>
    <scope>NUCLEOTIDE SEQUENCE</scope>
    <source>
        <strain evidence="1">AG1-IA YN-7</strain>
    </source>
</reference>
<dbReference type="Gene3D" id="3.30.710.10">
    <property type="entry name" value="Potassium Channel Kv1.1, Chain A"/>
    <property type="match status" value="1"/>
</dbReference>
<evidence type="ECO:0000313" key="1">
    <source>
        <dbReference type="EMBL" id="KAF8671836.1"/>
    </source>
</evidence>
<sequence>MTSQSTYQVVVGGEPFQLTGSQIGFDSPNYFTMSFLGDFREGKTLQLDIPRDSHLFRIIQKYLKGYTVLPLSYNQIPLDATRESMMANLREDAVFYQLDGLAYAIDALTLPYVALMKPSEWHLAFLGTYVHTSDQEDPG</sequence>
<evidence type="ECO:0008006" key="3">
    <source>
        <dbReference type="Google" id="ProtNLM"/>
    </source>
</evidence>
<dbReference type="PANTHER" id="PTHR31758:SF2">
    <property type="entry name" value="BTB_POZ DOMAIN-CONTAINING PROTEIN YLR108C"/>
    <property type="match status" value="1"/>
</dbReference>
<accession>A0A8H7H3U2</accession>
<dbReference type="PANTHER" id="PTHR31758">
    <property type="entry name" value="BTB/POZ DOMAIN-CONTAINING PROTEIN YLR108C"/>
    <property type="match status" value="1"/>
</dbReference>
<protein>
    <recommendedName>
        <fullName evidence="3">Potassium channel tetramerisation-type BTB domain-containing protein</fullName>
    </recommendedName>
</protein>
<dbReference type="EMBL" id="JACYCC010000216">
    <property type="protein sequence ID" value="KAF8671836.1"/>
    <property type="molecule type" value="Genomic_DNA"/>
</dbReference>
<proteinExistence type="predicted"/>
<organism evidence="1 2">
    <name type="scientific">Rhizoctonia solani</name>
    <dbReference type="NCBI Taxonomy" id="456999"/>
    <lineage>
        <taxon>Eukaryota</taxon>
        <taxon>Fungi</taxon>
        <taxon>Dikarya</taxon>
        <taxon>Basidiomycota</taxon>
        <taxon>Agaricomycotina</taxon>
        <taxon>Agaricomycetes</taxon>
        <taxon>Cantharellales</taxon>
        <taxon>Ceratobasidiaceae</taxon>
        <taxon>Rhizoctonia</taxon>
    </lineage>
</organism>
<dbReference type="Proteomes" id="UP000650582">
    <property type="component" value="Unassembled WGS sequence"/>
</dbReference>
<name>A0A8H7H3U2_9AGAM</name>
<dbReference type="AlphaFoldDB" id="A0A8H7H3U2"/>
<evidence type="ECO:0000313" key="2">
    <source>
        <dbReference type="Proteomes" id="UP000650582"/>
    </source>
</evidence>
<gene>
    <name evidence="1" type="ORF">RHS04_08116</name>
</gene>
<dbReference type="InterPro" id="IPR011333">
    <property type="entry name" value="SKP1/BTB/POZ_sf"/>
</dbReference>